<name>B0CW76_LACBS</name>
<keyword evidence="2" id="KW-1185">Reference proteome</keyword>
<dbReference type="KEGG" id="lbc:LACBIDRAFT_322415"/>
<dbReference type="GeneID" id="6071476"/>
<dbReference type="RefSeq" id="XP_001875520.1">
    <property type="nucleotide sequence ID" value="XM_001875485.1"/>
</dbReference>
<accession>B0CW76</accession>
<evidence type="ECO:0000313" key="1">
    <source>
        <dbReference type="EMBL" id="EDR13022.1"/>
    </source>
</evidence>
<evidence type="ECO:0000313" key="2">
    <source>
        <dbReference type="Proteomes" id="UP000001194"/>
    </source>
</evidence>
<dbReference type="InParanoid" id="B0CW76"/>
<dbReference type="Proteomes" id="UP000001194">
    <property type="component" value="Unassembled WGS sequence"/>
</dbReference>
<dbReference type="HOGENOM" id="CLU_1482221_0_0_1"/>
<reference evidence="1 2" key="1">
    <citation type="journal article" date="2008" name="Nature">
        <title>The genome of Laccaria bicolor provides insights into mycorrhizal symbiosis.</title>
        <authorList>
            <person name="Martin F."/>
            <person name="Aerts A."/>
            <person name="Ahren D."/>
            <person name="Brun A."/>
            <person name="Danchin E.G.J."/>
            <person name="Duchaussoy F."/>
            <person name="Gibon J."/>
            <person name="Kohler A."/>
            <person name="Lindquist E."/>
            <person name="Pereda V."/>
            <person name="Salamov A."/>
            <person name="Shapiro H.J."/>
            <person name="Wuyts J."/>
            <person name="Blaudez D."/>
            <person name="Buee M."/>
            <person name="Brokstein P."/>
            <person name="Canbaeck B."/>
            <person name="Cohen D."/>
            <person name="Courty P.E."/>
            <person name="Coutinho P.M."/>
            <person name="Delaruelle C."/>
            <person name="Detter J.C."/>
            <person name="Deveau A."/>
            <person name="DiFazio S."/>
            <person name="Duplessis S."/>
            <person name="Fraissinet-Tachet L."/>
            <person name="Lucic E."/>
            <person name="Frey-Klett P."/>
            <person name="Fourrey C."/>
            <person name="Feussner I."/>
            <person name="Gay G."/>
            <person name="Grimwood J."/>
            <person name="Hoegger P.J."/>
            <person name="Jain P."/>
            <person name="Kilaru S."/>
            <person name="Labbe J."/>
            <person name="Lin Y.C."/>
            <person name="Legue V."/>
            <person name="Le Tacon F."/>
            <person name="Marmeisse R."/>
            <person name="Melayah D."/>
            <person name="Montanini B."/>
            <person name="Muratet M."/>
            <person name="Nehls U."/>
            <person name="Niculita-Hirzel H."/>
            <person name="Oudot-Le Secq M.P."/>
            <person name="Peter M."/>
            <person name="Quesneville H."/>
            <person name="Rajashekar B."/>
            <person name="Reich M."/>
            <person name="Rouhier N."/>
            <person name="Schmutz J."/>
            <person name="Yin T."/>
            <person name="Chalot M."/>
            <person name="Henrissat B."/>
            <person name="Kuees U."/>
            <person name="Lucas S."/>
            <person name="Van de Peer Y."/>
            <person name="Podila G.K."/>
            <person name="Polle A."/>
            <person name="Pukkila P.J."/>
            <person name="Richardson P.M."/>
            <person name="Rouze P."/>
            <person name="Sanders I.R."/>
            <person name="Stajich J.E."/>
            <person name="Tunlid A."/>
            <person name="Tuskan G."/>
            <person name="Grigoriev I.V."/>
        </authorList>
    </citation>
    <scope>NUCLEOTIDE SEQUENCE [LARGE SCALE GENOMIC DNA]</scope>
    <source>
        <strain evidence="2">S238N-H82 / ATCC MYA-4686</strain>
    </source>
</reference>
<dbReference type="AlphaFoldDB" id="B0CW76"/>
<proteinExistence type="predicted"/>
<protein>
    <submittedName>
        <fullName evidence="1">Predicted protein</fullName>
    </submittedName>
</protein>
<organism evidence="2">
    <name type="scientific">Laccaria bicolor (strain S238N-H82 / ATCC MYA-4686)</name>
    <name type="common">Bicoloured deceiver</name>
    <name type="synonym">Laccaria laccata var. bicolor</name>
    <dbReference type="NCBI Taxonomy" id="486041"/>
    <lineage>
        <taxon>Eukaryota</taxon>
        <taxon>Fungi</taxon>
        <taxon>Dikarya</taxon>
        <taxon>Basidiomycota</taxon>
        <taxon>Agaricomycotina</taxon>
        <taxon>Agaricomycetes</taxon>
        <taxon>Agaricomycetidae</taxon>
        <taxon>Agaricales</taxon>
        <taxon>Agaricineae</taxon>
        <taxon>Hydnangiaceae</taxon>
        <taxon>Laccaria</taxon>
    </lineage>
</organism>
<dbReference type="EMBL" id="DS547093">
    <property type="protein sequence ID" value="EDR13022.1"/>
    <property type="molecule type" value="Genomic_DNA"/>
</dbReference>
<gene>
    <name evidence="1" type="ORF">LACBIDRAFT_322415</name>
</gene>
<sequence>MTFLIGKYANIVINKDNTLLAINSSGPKSVGKGSPPKCALCLTSVTIQGPGIRNIFGVHSSGEIYFGCDIGQQNIFSIHGVCKTNSSFRLTRDWTCEHYIQAPSTASILIFVELTIASVTPGFKVFASSVQSGFLPPKRATVDRNWSRTDPDIQGTELNHLGPVFSRSMELVQTDPDRFFCV</sequence>